<dbReference type="InterPro" id="IPR039378">
    <property type="entry name" value="RNase_T2_prok"/>
</dbReference>
<dbReference type="RefSeq" id="WP_093034797.1">
    <property type="nucleotide sequence ID" value="NZ_FMZV01000014.1"/>
</dbReference>
<dbReference type="InterPro" id="IPR036430">
    <property type="entry name" value="RNase_T2-like_sf"/>
</dbReference>
<dbReference type="SUPFAM" id="SSF55895">
    <property type="entry name" value="Ribonuclease Rh-like"/>
    <property type="match status" value="1"/>
</dbReference>
<reference evidence="4" key="1">
    <citation type="submission" date="2016-10" db="EMBL/GenBank/DDBJ databases">
        <authorList>
            <person name="Varghese N."/>
            <person name="Submissions S."/>
        </authorList>
    </citation>
    <scope>NUCLEOTIDE SEQUENCE [LARGE SCALE GENOMIC DNA]</scope>
    <source>
        <strain evidence="4">CGMCC 1.9108</strain>
    </source>
</reference>
<dbReference type="PANTHER" id="PTHR11240">
    <property type="entry name" value="RIBONUCLEASE T2"/>
    <property type="match status" value="1"/>
</dbReference>
<dbReference type="Proteomes" id="UP000199628">
    <property type="component" value="Unassembled WGS sequence"/>
</dbReference>
<protein>
    <submittedName>
        <fullName evidence="3">Ribonuclease T2</fullName>
    </submittedName>
</protein>
<evidence type="ECO:0000256" key="1">
    <source>
        <dbReference type="ARBA" id="ARBA00007469"/>
    </source>
</evidence>
<dbReference type="PROSITE" id="PS00531">
    <property type="entry name" value="RNASE_T2_2"/>
    <property type="match status" value="1"/>
</dbReference>
<proteinExistence type="inferred from homology"/>
<dbReference type="PANTHER" id="PTHR11240:SF22">
    <property type="entry name" value="RIBONUCLEASE T2"/>
    <property type="match status" value="1"/>
</dbReference>
<gene>
    <name evidence="3" type="ORF">SAMN04488239_11467</name>
</gene>
<dbReference type="Gene3D" id="3.90.730.10">
    <property type="entry name" value="Ribonuclease T2-like"/>
    <property type="match status" value="1"/>
</dbReference>
<dbReference type="OrthoDB" id="4720638at2"/>
<dbReference type="STRING" id="639004.SAMN04488239_11467"/>
<accession>A0A1G7AC07</accession>
<organism evidence="3 4">
    <name type="scientific">Ruegeria marina</name>
    <dbReference type="NCBI Taxonomy" id="639004"/>
    <lineage>
        <taxon>Bacteria</taxon>
        <taxon>Pseudomonadati</taxon>
        <taxon>Pseudomonadota</taxon>
        <taxon>Alphaproteobacteria</taxon>
        <taxon>Rhodobacterales</taxon>
        <taxon>Roseobacteraceae</taxon>
        <taxon>Ruegeria</taxon>
    </lineage>
</organism>
<dbReference type="AlphaFoldDB" id="A0A1G7AC07"/>
<dbReference type="CDD" id="cd01062">
    <property type="entry name" value="RNase_T2_prok"/>
    <property type="match status" value="1"/>
</dbReference>
<dbReference type="GO" id="GO:0003723">
    <property type="term" value="F:RNA binding"/>
    <property type="evidence" value="ECO:0007669"/>
    <property type="project" value="InterPro"/>
</dbReference>
<dbReference type="GO" id="GO:0006401">
    <property type="term" value="P:RNA catabolic process"/>
    <property type="evidence" value="ECO:0007669"/>
    <property type="project" value="TreeGrafter"/>
</dbReference>
<evidence type="ECO:0000313" key="4">
    <source>
        <dbReference type="Proteomes" id="UP000199628"/>
    </source>
</evidence>
<dbReference type="Pfam" id="PF00445">
    <property type="entry name" value="Ribonuclease_T2"/>
    <property type="match status" value="1"/>
</dbReference>
<comment type="similarity">
    <text evidence="1 2">Belongs to the RNase T2 family.</text>
</comment>
<dbReference type="InterPro" id="IPR001568">
    <property type="entry name" value="RNase_T2-like"/>
</dbReference>
<dbReference type="EMBL" id="FMZV01000014">
    <property type="protein sequence ID" value="SDE12213.1"/>
    <property type="molecule type" value="Genomic_DNA"/>
</dbReference>
<evidence type="ECO:0000256" key="2">
    <source>
        <dbReference type="RuleBase" id="RU004328"/>
    </source>
</evidence>
<sequence>MRWLVFWVLSAVSVLADGEKPGRFDYYVLSLSWSPNWCETTGDARGEDQCNPRHDHGWILHGLWPQYQYGWPSYCSTSEAPPTRRMTAKMADIQGSSGLAWHQWKKHGTCSGLSAQGYFDLSREAYDSVVRPEVFRQLDRTVQLPARVVEEAFLLANPALERDMLTVTCKGRYIAEVRICLSNSLKPVPCGRDVVRDCRTEDALLHAIR</sequence>
<dbReference type="InterPro" id="IPR018188">
    <property type="entry name" value="RNase_T2_His_AS_1"/>
</dbReference>
<dbReference type="PROSITE" id="PS00530">
    <property type="entry name" value="RNASE_T2_1"/>
    <property type="match status" value="1"/>
</dbReference>
<evidence type="ECO:0000313" key="3">
    <source>
        <dbReference type="EMBL" id="SDE12213.1"/>
    </source>
</evidence>
<keyword evidence="4" id="KW-1185">Reference proteome</keyword>
<dbReference type="GO" id="GO:0033897">
    <property type="term" value="F:ribonuclease T2 activity"/>
    <property type="evidence" value="ECO:0007669"/>
    <property type="project" value="InterPro"/>
</dbReference>
<dbReference type="InterPro" id="IPR033130">
    <property type="entry name" value="RNase_T2_His_AS_2"/>
</dbReference>
<name>A0A1G7AC07_9RHOB</name>